<organism evidence="2 3">
    <name type="scientific">Sphaerisporangium flaviroseum</name>
    <dbReference type="NCBI Taxonomy" id="509199"/>
    <lineage>
        <taxon>Bacteria</taxon>
        <taxon>Bacillati</taxon>
        <taxon>Actinomycetota</taxon>
        <taxon>Actinomycetes</taxon>
        <taxon>Streptosporangiales</taxon>
        <taxon>Streptosporangiaceae</taxon>
        <taxon>Sphaerisporangium</taxon>
    </lineage>
</organism>
<reference evidence="3" key="1">
    <citation type="journal article" date="2019" name="Int. J. Syst. Evol. Microbiol.">
        <title>The Global Catalogue of Microorganisms (GCM) 10K type strain sequencing project: providing services to taxonomists for standard genome sequencing and annotation.</title>
        <authorList>
            <consortium name="The Broad Institute Genomics Platform"/>
            <consortium name="The Broad Institute Genome Sequencing Center for Infectious Disease"/>
            <person name="Wu L."/>
            <person name="Ma J."/>
        </authorList>
    </citation>
    <scope>NUCLEOTIDE SEQUENCE [LARGE SCALE GENOMIC DNA]</scope>
    <source>
        <strain evidence="3">JCM 16908</strain>
    </source>
</reference>
<gene>
    <name evidence="2" type="ORF">GCM10022226_06390</name>
</gene>
<name>A0ABP7HCU6_9ACTN</name>
<evidence type="ECO:0000256" key="1">
    <source>
        <dbReference type="SAM" id="MobiDB-lite"/>
    </source>
</evidence>
<feature type="region of interest" description="Disordered" evidence="1">
    <location>
        <begin position="1"/>
        <end position="21"/>
    </location>
</feature>
<sequence length="57" mass="5665">MSRVRHGDDDDGSAGADAGPAHLAMGQGLVQVAVGVAAVPLAVKPKVVDEFAATEPL</sequence>
<proteinExistence type="predicted"/>
<dbReference type="Proteomes" id="UP001500888">
    <property type="component" value="Unassembled WGS sequence"/>
</dbReference>
<keyword evidence="3" id="KW-1185">Reference proteome</keyword>
<accession>A0ABP7HCU6</accession>
<evidence type="ECO:0000313" key="3">
    <source>
        <dbReference type="Proteomes" id="UP001500888"/>
    </source>
</evidence>
<comment type="caution">
    <text evidence="2">The sequence shown here is derived from an EMBL/GenBank/DDBJ whole genome shotgun (WGS) entry which is preliminary data.</text>
</comment>
<protein>
    <submittedName>
        <fullName evidence="2">Uncharacterized protein</fullName>
    </submittedName>
</protein>
<dbReference type="EMBL" id="BAAAZR010000001">
    <property type="protein sequence ID" value="GAA3790234.1"/>
    <property type="molecule type" value="Genomic_DNA"/>
</dbReference>
<evidence type="ECO:0000313" key="2">
    <source>
        <dbReference type="EMBL" id="GAA3790234.1"/>
    </source>
</evidence>